<feature type="domain" description="UVR" evidence="7">
    <location>
        <begin position="208"/>
        <end position="243"/>
    </location>
</feature>
<gene>
    <name evidence="10" type="ORF">UFOPK1939_00758</name>
</gene>
<dbReference type="InterPro" id="IPR050066">
    <property type="entry name" value="UvrABC_protein_C"/>
</dbReference>
<keyword evidence="4" id="KW-0267">Excision nuclease</keyword>
<dbReference type="InterPro" id="IPR035901">
    <property type="entry name" value="GIY-YIG_endonuc_sf"/>
</dbReference>
<dbReference type="Gene3D" id="1.10.150.20">
    <property type="entry name" value="5' to 3' exonuclease, C-terminal subdomain"/>
    <property type="match status" value="1"/>
</dbReference>
<keyword evidence="1" id="KW-0963">Cytoplasm</keyword>
<dbReference type="HAMAP" id="MF_00203">
    <property type="entry name" value="UvrC"/>
    <property type="match status" value="1"/>
</dbReference>
<evidence type="ECO:0000256" key="2">
    <source>
        <dbReference type="ARBA" id="ARBA00022763"/>
    </source>
</evidence>
<accession>A0A6J6IFE6</accession>
<dbReference type="PANTHER" id="PTHR30562:SF1">
    <property type="entry name" value="UVRABC SYSTEM PROTEIN C"/>
    <property type="match status" value="1"/>
</dbReference>
<dbReference type="InterPro" id="IPR001162">
    <property type="entry name" value="UvrC_RNase_H_dom"/>
</dbReference>
<dbReference type="InterPro" id="IPR004791">
    <property type="entry name" value="UvrC"/>
</dbReference>
<dbReference type="GO" id="GO:0009380">
    <property type="term" value="C:excinuclease repair complex"/>
    <property type="evidence" value="ECO:0007669"/>
    <property type="project" value="InterPro"/>
</dbReference>
<dbReference type="PROSITE" id="PS50165">
    <property type="entry name" value="UVRC"/>
    <property type="match status" value="1"/>
</dbReference>
<proteinExistence type="inferred from homology"/>
<evidence type="ECO:0000256" key="4">
    <source>
        <dbReference type="ARBA" id="ARBA00022881"/>
    </source>
</evidence>
<keyword evidence="3" id="KW-0228">DNA excision</keyword>
<dbReference type="GO" id="GO:0009381">
    <property type="term" value="F:excinuclease ABC activity"/>
    <property type="evidence" value="ECO:0007669"/>
    <property type="project" value="InterPro"/>
</dbReference>
<dbReference type="CDD" id="cd10434">
    <property type="entry name" value="GIY-YIG_UvrC_Cho"/>
    <property type="match status" value="1"/>
</dbReference>
<dbReference type="PROSITE" id="PS50151">
    <property type="entry name" value="UVR"/>
    <property type="match status" value="1"/>
</dbReference>
<dbReference type="SUPFAM" id="SSF82771">
    <property type="entry name" value="GIY-YIG endonuclease"/>
    <property type="match status" value="1"/>
</dbReference>
<evidence type="ECO:0000256" key="5">
    <source>
        <dbReference type="ARBA" id="ARBA00023204"/>
    </source>
</evidence>
<evidence type="ECO:0000256" key="1">
    <source>
        <dbReference type="ARBA" id="ARBA00022490"/>
    </source>
</evidence>
<feature type="domain" description="GIY-YIG" evidence="8">
    <location>
        <begin position="16"/>
        <end position="95"/>
    </location>
</feature>
<dbReference type="Pfam" id="PF22920">
    <property type="entry name" value="UvrC_RNaseH"/>
    <property type="match status" value="1"/>
</dbReference>
<evidence type="ECO:0000259" key="7">
    <source>
        <dbReference type="PROSITE" id="PS50151"/>
    </source>
</evidence>
<organism evidence="10">
    <name type="scientific">freshwater metagenome</name>
    <dbReference type="NCBI Taxonomy" id="449393"/>
    <lineage>
        <taxon>unclassified sequences</taxon>
        <taxon>metagenomes</taxon>
        <taxon>ecological metagenomes</taxon>
    </lineage>
</organism>
<protein>
    <submittedName>
        <fullName evidence="10">Unannotated protein</fullName>
    </submittedName>
</protein>
<evidence type="ECO:0000259" key="8">
    <source>
        <dbReference type="PROSITE" id="PS50164"/>
    </source>
</evidence>
<dbReference type="SUPFAM" id="SSF47781">
    <property type="entry name" value="RuvA domain 2-like"/>
    <property type="match status" value="1"/>
</dbReference>
<dbReference type="AlphaFoldDB" id="A0A6J6IFE6"/>
<feature type="region of interest" description="Disordered" evidence="6">
    <location>
        <begin position="613"/>
        <end position="637"/>
    </location>
</feature>
<dbReference type="Gene3D" id="3.40.1440.10">
    <property type="entry name" value="GIY-YIG endonuclease"/>
    <property type="match status" value="1"/>
</dbReference>
<dbReference type="Pfam" id="PF01541">
    <property type="entry name" value="GIY-YIG"/>
    <property type="match status" value="1"/>
</dbReference>
<dbReference type="Gene3D" id="3.30.420.340">
    <property type="entry name" value="UvrC, RNAse H endonuclease domain"/>
    <property type="match status" value="1"/>
</dbReference>
<dbReference type="PANTHER" id="PTHR30562">
    <property type="entry name" value="UVRC/OXIDOREDUCTASE"/>
    <property type="match status" value="1"/>
</dbReference>
<dbReference type="Gene3D" id="4.10.860.10">
    <property type="entry name" value="UVR domain"/>
    <property type="match status" value="1"/>
</dbReference>
<dbReference type="InterPro" id="IPR047296">
    <property type="entry name" value="GIY-YIG_UvrC_Cho"/>
</dbReference>
<evidence type="ECO:0000259" key="9">
    <source>
        <dbReference type="PROSITE" id="PS50165"/>
    </source>
</evidence>
<name>A0A6J6IFE6_9ZZZZ</name>
<evidence type="ECO:0000313" key="10">
    <source>
        <dbReference type="EMBL" id="CAB4623607.1"/>
    </source>
</evidence>
<dbReference type="SMART" id="SM00465">
    <property type="entry name" value="GIYc"/>
    <property type="match status" value="1"/>
</dbReference>
<evidence type="ECO:0000256" key="3">
    <source>
        <dbReference type="ARBA" id="ARBA00022769"/>
    </source>
</evidence>
<dbReference type="InterPro" id="IPR010994">
    <property type="entry name" value="RuvA_2-like"/>
</dbReference>
<dbReference type="InterPro" id="IPR001943">
    <property type="entry name" value="UVR_dom"/>
</dbReference>
<dbReference type="SUPFAM" id="SSF46600">
    <property type="entry name" value="C-terminal UvrC-binding domain of UvrB"/>
    <property type="match status" value="1"/>
</dbReference>
<dbReference type="NCBIfam" id="NF001824">
    <property type="entry name" value="PRK00558.1-5"/>
    <property type="match status" value="1"/>
</dbReference>
<dbReference type="PROSITE" id="PS50164">
    <property type="entry name" value="GIY_YIG"/>
    <property type="match status" value="1"/>
</dbReference>
<dbReference type="Pfam" id="PF02151">
    <property type="entry name" value="UVR"/>
    <property type="match status" value="1"/>
</dbReference>
<dbReference type="InterPro" id="IPR036876">
    <property type="entry name" value="UVR_dom_sf"/>
</dbReference>
<keyword evidence="2" id="KW-0227">DNA damage</keyword>
<feature type="domain" description="UvrC family homology region profile" evidence="9">
    <location>
        <begin position="259"/>
        <end position="491"/>
    </location>
</feature>
<dbReference type="Pfam" id="PF08459">
    <property type="entry name" value="UvrC_RNaseH_dom"/>
    <property type="match status" value="1"/>
</dbReference>
<sequence length="637" mass="70270">MSVMTLLKPATSAIPVEPGVYRFFDANQQVIYVGKAANLRSRLTSYFADPVTLHPRTRSMVERAATVDWTIVQSEAEAFQLEYSWIKTYEPRFNVKYRDDKSYPYLAVTVGEPFPRAQVVRGQRRKATKYFGPYAQAWAIRETLDQLLRVFPVRTCSASVFRSAKQSDRPCLLGYIDRCSAPCVGRVSAEEHRAIVDDLCTFMGGKTADYVATRTAAMEQAVAELDYERAARLRDDLAALEKVMERNTVVLEPGTDADFVAVFDDELEAAVQVFYVRDGRIRGKRGWVTDKVEDVTASELMTYFLRQIYDATDPQDIPKQVFVGSTPADQSVLEDWLGQVRGSAVRLTVPQRGPKVSLLETVLTNANETLMQHRLRRASDLTSRSAALSSLQTALELADPPLRIECIDISHLQGTSSVGSLVVFEDGLAKKSHYRRFTIKDVEGSDDVASIKEVVRRRFSNPETTSGFAYEPGLLVVDGGQPQAKAAQEVLLGLGMGHIPVVGLAKRLEEVWPAGVAHPVILSRGSEALFLLQRVRDEAHRFAISFHRQKRSKAMTASELDQVSGLGQVKRTALLKKFRSVRAIKAASVEELQAVAGIGPTLALQIQQALQGSADDAPTGESAPAGINTATGEIIET</sequence>
<dbReference type="FunFam" id="3.40.1440.10:FF:000001">
    <property type="entry name" value="UvrABC system protein C"/>
    <property type="match status" value="1"/>
</dbReference>
<dbReference type="InterPro" id="IPR038476">
    <property type="entry name" value="UvrC_RNase_H_dom_sf"/>
</dbReference>
<dbReference type="Pfam" id="PF14520">
    <property type="entry name" value="HHH_5"/>
    <property type="match status" value="1"/>
</dbReference>
<reference evidence="10" key="1">
    <citation type="submission" date="2020-05" db="EMBL/GenBank/DDBJ databases">
        <authorList>
            <person name="Chiriac C."/>
            <person name="Salcher M."/>
            <person name="Ghai R."/>
            <person name="Kavagutti S V."/>
        </authorList>
    </citation>
    <scope>NUCLEOTIDE SEQUENCE</scope>
</reference>
<dbReference type="GO" id="GO:0006289">
    <property type="term" value="P:nucleotide-excision repair"/>
    <property type="evidence" value="ECO:0007669"/>
    <property type="project" value="InterPro"/>
</dbReference>
<dbReference type="InterPro" id="IPR000305">
    <property type="entry name" value="GIY-YIG_endonuc"/>
</dbReference>
<dbReference type="NCBIfam" id="TIGR00194">
    <property type="entry name" value="uvrC"/>
    <property type="match status" value="1"/>
</dbReference>
<evidence type="ECO:0000256" key="6">
    <source>
        <dbReference type="SAM" id="MobiDB-lite"/>
    </source>
</evidence>
<dbReference type="EMBL" id="CAEZVF010000107">
    <property type="protein sequence ID" value="CAB4623607.1"/>
    <property type="molecule type" value="Genomic_DNA"/>
</dbReference>
<keyword evidence="5" id="KW-0234">DNA repair</keyword>